<evidence type="ECO:0000313" key="2">
    <source>
        <dbReference type="EMBL" id="GFN99119.1"/>
    </source>
</evidence>
<dbReference type="Proteomes" id="UP000735302">
    <property type="component" value="Unassembled WGS sequence"/>
</dbReference>
<comment type="caution">
    <text evidence="2">The sequence shown here is derived from an EMBL/GenBank/DDBJ whole genome shotgun (WGS) entry which is preliminary data.</text>
</comment>
<keyword evidence="3" id="KW-1185">Reference proteome</keyword>
<dbReference type="EMBL" id="BLXT01002947">
    <property type="protein sequence ID" value="GFN99119.1"/>
    <property type="molecule type" value="Genomic_DNA"/>
</dbReference>
<protein>
    <submittedName>
        <fullName evidence="2">Uncharacterized protein</fullName>
    </submittedName>
</protein>
<evidence type="ECO:0000256" key="1">
    <source>
        <dbReference type="SAM" id="MobiDB-lite"/>
    </source>
</evidence>
<evidence type="ECO:0000313" key="3">
    <source>
        <dbReference type="Proteomes" id="UP000735302"/>
    </source>
</evidence>
<accession>A0AAV3ZVB1</accession>
<organism evidence="2 3">
    <name type="scientific">Plakobranchus ocellatus</name>
    <dbReference type="NCBI Taxonomy" id="259542"/>
    <lineage>
        <taxon>Eukaryota</taxon>
        <taxon>Metazoa</taxon>
        <taxon>Spiralia</taxon>
        <taxon>Lophotrochozoa</taxon>
        <taxon>Mollusca</taxon>
        <taxon>Gastropoda</taxon>
        <taxon>Heterobranchia</taxon>
        <taxon>Euthyneura</taxon>
        <taxon>Panpulmonata</taxon>
        <taxon>Sacoglossa</taxon>
        <taxon>Placobranchoidea</taxon>
        <taxon>Plakobranchidae</taxon>
        <taxon>Plakobranchus</taxon>
    </lineage>
</organism>
<name>A0AAV3ZVB1_9GAST</name>
<sequence>MGRKRTALMSPIFRSSSYRNYSVHRFSSAGPQPDLNLASTQPQPHLNSPQPLLLSYWKRPRKKVDCKMESYVGLSFGTPVCRTDPPSFFKLLSHFLSLLSSRTLTSGQSGDQATSNHYRLEPEEEKPVLSFLAGGRFME</sequence>
<feature type="region of interest" description="Disordered" evidence="1">
    <location>
        <begin position="32"/>
        <end position="51"/>
    </location>
</feature>
<feature type="compositionally biased region" description="Polar residues" evidence="1">
    <location>
        <begin position="37"/>
        <end position="50"/>
    </location>
</feature>
<reference evidence="2 3" key="1">
    <citation type="journal article" date="2021" name="Elife">
        <title>Chloroplast acquisition without the gene transfer in kleptoplastic sea slugs, Plakobranchus ocellatus.</title>
        <authorList>
            <person name="Maeda T."/>
            <person name="Takahashi S."/>
            <person name="Yoshida T."/>
            <person name="Shimamura S."/>
            <person name="Takaki Y."/>
            <person name="Nagai Y."/>
            <person name="Toyoda A."/>
            <person name="Suzuki Y."/>
            <person name="Arimoto A."/>
            <person name="Ishii H."/>
            <person name="Satoh N."/>
            <person name="Nishiyama T."/>
            <person name="Hasebe M."/>
            <person name="Maruyama T."/>
            <person name="Minagawa J."/>
            <person name="Obokata J."/>
            <person name="Shigenobu S."/>
        </authorList>
    </citation>
    <scope>NUCLEOTIDE SEQUENCE [LARGE SCALE GENOMIC DNA]</scope>
</reference>
<gene>
    <name evidence="2" type="ORF">PoB_002562500</name>
</gene>
<proteinExistence type="predicted"/>
<dbReference type="AlphaFoldDB" id="A0AAV3ZVB1"/>